<dbReference type="HOGENOM" id="CLU_168222_1_1_6"/>
<proteinExistence type="predicted"/>
<dbReference type="Proteomes" id="UP000000653">
    <property type="component" value="Chromosome"/>
</dbReference>
<reference evidence="2 3" key="1">
    <citation type="journal article" date="2006" name="Genome Biol.">
        <title>Genomic analysis reveals that Pseudomonas aeruginosa virulence is combinatorial.</title>
        <authorList>
            <person name="Lee D.G."/>
            <person name="Urbach J.M."/>
            <person name="Wu G."/>
            <person name="Liberati N.T."/>
            <person name="Feinbaum R.L."/>
            <person name="Miyata S."/>
            <person name="Diggins L.T."/>
            <person name="He J."/>
            <person name="Saucier M."/>
            <person name="Deziel E."/>
            <person name="Friedman L."/>
            <person name="Li L."/>
            <person name="Grills G."/>
            <person name="Montgomery K."/>
            <person name="Kucherlapati R."/>
            <person name="Rahme L.G."/>
            <person name="Ausubel F.M."/>
        </authorList>
    </citation>
    <scope>NUCLEOTIDE SEQUENCE [LARGE SCALE GENOMIC DNA]</scope>
    <source>
        <strain evidence="2 3">UCBPP-PA14</strain>
    </source>
</reference>
<dbReference type="EMBL" id="CP000438">
    <property type="protein sequence ID" value="ABJ13927.1"/>
    <property type="molecule type" value="Genomic_DNA"/>
</dbReference>
<dbReference type="NCBIfam" id="NF041023">
    <property type="entry name" value="PP0621_fam"/>
    <property type="match status" value="1"/>
</dbReference>
<name>A0A0H2ZHC6_PSEAB</name>
<organism evidence="2 3">
    <name type="scientific">Pseudomonas aeruginosa (strain UCBPP-PA14)</name>
    <dbReference type="NCBI Taxonomy" id="208963"/>
    <lineage>
        <taxon>Bacteria</taxon>
        <taxon>Pseudomonadati</taxon>
        <taxon>Pseudomonadota</taxon>
        <taxon>Gammaproteobacteria</taxon>
        <taxon>Pseudomonadales</taxon>
        <taxon>Pseudomonadaceae</taxon>
        <taxon>Pseudomonas</taxon>
    </lineage>
</organism>
<dbReference type="KEGG" id="pau:PA14_60240"/>
<feature type="transmembrane region" description="Helical" evidence="1">
    <location>
        <begin position="12"/>
        <end position="33"/>
    </location>
</feature>
<sequence length="94" mass="10952">MAKLQLSPASEITMGLFRLLFWIALIAIAFWLWRRFTRPTPRQQQRPQDEPSASPMVRCAHCGVHVPQANALAHEQRWYCSQAHLRQDQGDRAR</sequence>
<evidence type="ECO:0000256" key="1">
    <source>
        <dbReference type="SAM" id="Phobius"/>
    </source>
</evidence>
<protein>
    <recommendedName>
        <fullName evidence="4">MYND finger</fullName>
    </recommendedName>
</protein>
<keyword evidence="1" id="KW-0812">Transmembrane</keyword>
<evidence type="ECO:0000313" key="2">
    <source>
        <dbReference type="EMBL" id="ABJ13927.1"/>
    </source>
</evidence>
<keyword evidence="1" id="KW-1133">Transmembrane helix</keyword>
<evidence type="ECO:0000313" key="3">
    <source>
        <dbReference type="Proteomes" id="UP000000653"/>
    </source>
</evidence>
<dbReference type="InterPro" id="IPR049708">
    <property type="entry name" value="PP0621-like"/>
</dbReference>
<keyword evidence="1" id="KW-0472">Membrane</keyword>
<dbReference type="AlphaFoldDB" id="A0A0H2ZHC6"/>
<gene>
    <name evidence="2" type="ordered locus">PA14_60240</name>
</gene>
<accession>A0A0H2ZHC6</accession>
<evidence type="ECO:0008006" key="4">
    <source>
        <dbReference type="Google" id="ProtNLM"/>
    </source>
</evidence>